<keyword evidence="3" id="KW-0820">tRNA-binding</keyword>
<feature type="binding site" evidence="14">
    <location>
        <position position="170"/>
    </location>
    <ligand>
        <name>FMN</name>
        <dbReference type="ChEBI" id="CHEBI:58210"/>
    </ligand>
</feature>
<feature type="active site" description="Proton donor" evidence="13">
    <location>
        <position position="100"/>
    </location>
</feature>
<comment type="function">
    <text evidence="2 12">Catalyzes the synthesis of 5,6-dihydrouridine (D), a modified base found in the D-loop of most tRNAs, via the reduction of the C5-C6 double bond in target uridines.</text>
</comment>
<reference evidence="16" key="1">
    <citation type="journal article" date="2021" name="PeerJ">
        <title>Extensive microbial diversity within the chicken gut microbiome revealed by metagenomics and culture.</title>
        <authorList>
            <person name="Gilroy R."/>
            <person name="Ravi A."/>
            <person name="Getino M."/>
            <person name="Pursley I."/>
            <person name="Horton D.L."/>
            <person name="Alikhan N.F."/>
            <person name="Baker D."/>
            <person name="Gharbi K."/>
            <person name="Hall N."/>
            <person name="Watson M."/>
            <person name="Adriaenssens E.M."/>
            <person name="Foster-Nyarko E."/>
            <person name="Jarju S."/>
            <person name="Secka A."/>
            <person name="Antonio M."/>
            <person name="Oren A."/>
            <person name="Chaudhuri R.R."/>
            <person name="La Ragione R."/>
            <person name="Hildebrand F."/>
            <person name="Pallen M.J."/>
        </authorList>
    </citation>
    <scope>NUCLEOTIDE SEQUENCE</scope>
    <source>
        <strain evidence="16">B5_2728</strain>
    </source>
</reference>
<keyword evidence="6 12" id="KW-0819">tRNA processing</keyword>
<name>A0A948T170_9FIRM</name>
<comment type="cofactor">
    <cofactor evidence="1 12 14">
        <name>FMN</name>
        <dbReference type="ChEBI" id="CHEBI:58210"/>
    </cofactor>
</comment>
<dbReference type="PROSITE" id="PS01136">
    <property type="entry name" value="UPF0034"/>
    <property type="match status" value="1"/>
</dbReference>
<proteinExistence type="inferred from homology"/>
<comment type="similarity">
    <text evidence="12">Belongs to the dus family.</text>
</comment>
<evidence type="ECO:0000256" key="5">
    <source>
        <dbReference type="ARBA" id="ARBA00022643"/>
    </source>
</evidence>
<organism evidence="16 17">
    <name type="scientific">Candidatus Allofournierella pullistercoris</name>
    <dbReference type="NCBI Taxonomy" id="2838597"/>
    <lineage>
        <taxon>Bacteria</taxon>
        <taxon>Bacillati</taxon>
        <taxon>Bacillota</taxon>
        <taxon>Clostridia</taxon>
        <taxon>Eubacteriales</taxon>
        <taxon>Oscillospiraceae</taxon>
        <taxon>Allofournierella</taxon>
    </lineage>
</organism>
<dbReference type="PIRSF" id="PIRSF006621">
    <property type="entry name" value="Dus"/>
    <property type="match status" value="1"/>
</dbReference>
<dbReference type="InterPro" id="IPR018517">
    <property type="entry name" value="tRNA_hU_synthase_CS"/>
</dbReference>
<dbReference type="GO" id="GO:0017150">
    <property type="term" value="F:tRNA dihydrouridine synthase activity"/>
    <property type="evidence" value="ECO:0007669"/>
    <property type="project" value="InterPro"/>
</dbReference>
<gene>
    <name evidence="16" type="primary">dusB</name>
    <name evidence="16" type="ORF">H9882_00800</name>
</gene>
<feature type="binding site" evidence="14">
    <location>
        <position position="140"/>
    </location>
    <ligand>
        <name>FMN</name>
        <dbReference type="ChEBI" id="CHEBI:58210"/>
    </ligand>
</feature>
<keyword evidence="5 12" id="KW-0288">FMN</keyword>
<dbReference type="Gene3D" id="3.20.20.70">
    <property type="entry name" value="Aldolase class I"/>
    <property type="match status" value="1"/>
</dbReference>
<dbReference type="Pfam" id="PF01207">
    <property type="entry name" value="Dus"/>
    <property type="match status" value="1"/>
</dbReference>
<dbReference type="InterPro" id="IPR001269">
    <property type="entry name" value="DUS_fam"/>
</dbReference>
<comment type="caution">
    <text evidence="16">The sequence shown here is derived from an EMBL/GenBank/DDBJ whole genome shotgun (WGS) entry which is preliminary data.</text>
</comment>
<keyword evidence="4 12" id="KW-0285">Flavoprotein</keyword>
<evidence type="ECO:0000256" key="11">
    <source>
        <dbReference type="ARBA" id="ARBA00048802"/>
    </source>
</evidence>
<evidence type="ECO:0000256" key="10">
    <source>
        <dbReference type="ARBA" id="ARBA00048205"/>
    </source>
</evidence>
<evidence type="ECO:0000256" key="9">
    <source>
        <dbReference type="ARBA" id="ARBA00023002"/>
    </source>
</evidence>
<reference evidence="16" key="2">
    <citation type="submission" date="2021-04" db="EMBL/GenBank/DDBJ databases">
        <authorList>
            <person name="Gilroy R."/>
        </authorList>
    </citation>
    <scope>NUCLEOTIDE SEQUENCE</scope>
    <source>
        <strain evidence="16">B5_2728</strain>
    </source>
</reference>
<dbReference type="GO" id="GO:0050660">
    <property type="term" value="F:flavin adenine dinucleotide binding"/>
    <property type="evidence" value="ECO:0007669"/>
    <property type="project" value="InterPro"/>
</dbReference>
<dbReference type="PANTHER" id="PTHR45846:SF1">
    <property type="entry name" value="TRNA-DIHYDROURIDINE(47) SYNTHASE [NAD(P)(+)]-LIKE"/>
    <property type="match status" value="1"/>
</dbReference>
<evidence type="ECO:0000256" key="3">
    <source>
        <dbReference type="ARBA" id="ARBA00022555"/>
    </source>
</evidence>
<evidence type="ECO:0000256" key="13">
    <source>
        <dbReference type="PIRSR" id="PIRSR006621-1"/>
    </source>
</evidence>
<keyword evidence="14" id="KW-0547">Nucleotide-binding</keyword>
<dbReference type="Gene3D" id="1.10.1200.80">
    <property type="entry name" value="Putative flavin oxidoreducatase, domain 2"/>
    <property type="match status" value="1"/>
</dbReference>
<dbReference type="CDD" id="cd02801">
    <property type="entry name" value="DUS_like_FMN"/>
    <property type="match status" value="1"/>
</dbReference>
<dbReference type="NCBIfam" id="TIGR00737">
    <property type="entry name" value="nifR3_yhdG"/>
    <property type="match status" value="1"/>
</dbReference>
<comment type="catalytic activity">
    <reaction evidence="11">
        <text>a 5,6-dihydrouridine in tRNA + NAD(+) = a uridine in tRNA + NADH + H(+)</text>
        <dbReference type="Rhea" id="RHEA:54452"/>
        <dbReference type="Rhea" id="RHEA-COMP:13339"/>
        <dbReference type="Rhea" id="RHEA-COMP:13887"/>
        <dbReference type="ChEBI" id="CHEBI:15378"/>
        <dbReference type="ChEBI" id="CHEBI:57540"/>
        <dbReference type="ChEBI" id="CHEBI:57945"/>
        <dbReference type="ChEBI" id="CHEBI:65315"/>
        <dbReference type="ChEBI" id="CHEBI:74443"/>
    </reaction>
</comment>
<protein>
    <recommendedName>
        <fullName evidence="12">tRNA-dihydrouridine synthase</fullName>
        <ecNumber evidence="12">1.3.1.-</ecNumber>
    </recommendedName>
</protein>
<sequence>MQIGNLNLEPGAVLAPMAGFTDAACRRLAAKHGAIYTITEMVSAKALTFGDKKSAQLMYNGQNDAPYGIQLFGAEPETMGQAAALIAQQPYDLLDINMGCPAPKIVSSGAGSKLMLDPDLCGRIVEAVVSQTGGRPVTVKMRAGWDENSRTAEQVAIACEQAGAALVGVHGRTREQMYQPNTVSLEAIARVKQAVKIPVLGNGDIASAEDALEMVRQTGCDGVMVGRAALGDPWLFGEIRAALNGRPLPEKPTLRQRLEALRTQVYEMCEEKGEWVAMAQARSQALHYMRGLKGATTLRRACCQLSHYQDLDDLFDLVYQEGNR</sequence>
<dbReference type="EC" id="1.3.1.-" evidence="12"/>
<dbReference type="SUPFAM" id="SSF51395">
    <property type="entry name" value="FMN-linked oxidoreductases"/>
    <property type="match status" value="1"/>
</dbReference>
<keyword evidence="7" id="KW-0521">NADP</keyword>
<evidence type="ECO:0000313" key="17">
    <source>
        <dbReference type="Proteomes" id="UP000713596"/>
    </source>
</evidence>
<feature type="domain" description="DUS-like FMN-binding" evidence="15">
    <location>
        <begin position="14"/>
        <end position="311"/>
    </location>
</feature>
<evidence type="ECO:0000256" key="12">
    <source>
        <dbReference type="PIRNR" id="PIRNR006621"/>
    </source>
</evidence>
<evidence type="ECO:0000256" key="1">
    <source>
        <dbReference type="ARBA" id="ARBA00001917"/>
    </source>
</evidence>
<dbReference type="AlphaFoldDB" id="A0A948T170"/>
<accession>A0A948T170</accession>
<feature type="binding site" evidence="14">
    <location>
        <position position="70"/>
    </location>
    <ligand>
        <name>FMN</name>
        <dbReference type="ChEBI" id="CHEBI:58210"/>
    </ligand>
</feature>
<dbReference type="InterPro" id="IPR004652">
    <property type="entry name" value="DusB-like"/>
</dbReference>
<dbReference type="GO" id="GO:0000049">
    <property type="term" value="F:tRNA binding"/>
    <property type="evidence" value="ECO:0007669"/>
    <property type="project" value="UniProtKB-KW"/>
</dbReference>
<feature type="binding site" evidence="14">
    <location>
        <begin position="16"/>
        <end position="18"/>
    </location>
    <ligand>
        <name>FMN</name>
        <dbReference type="ChEBI" id="CHEBI:58210"/>
    </ligand>
</feature>
<dbReference type="InterPro" id="IPR024036">
    <property type="entry name" value="tRNA-dHydroUridine_Synthase_C"/>
</dbReference>
<dbReference type="InterPro" id="IPR013785">
    <property type="entry name" value="Aldolase_TIM"/>
</dbReference>
<dbReference type="Proteomes" id="UP000713596">
    <property type="component" value="Unassembled WGS sequence"/>
</dbReference>
<comment type="catalytic activity">
    <reaction evidence="10">
        <text>a 5,6-dihydrouridine in tRNA + NADP(+) = a uridine in tRNA + NADPH + H(+)</text>
        <dbReference type="Rhea" id="RHEA:23624"/>
        <dbReference type="Rhea" id="RHEA-COMP:13339"/>
        <dbReference type="Rhea" id="RHEA-COMP:13887"/>
        <dbReference type="ChEBI" id="CHEBI:15378"/>
        <dbReference type="ChEBI" id="CHEBI:57783"/>
        <dbReference type="ChEBI" id="CHEBI:58349"/>
        <dbReference type="ChEBI" id="CHEBI:65315"/>
        <dbReference type="ChEBI" id="CHEBI:74443"/>
    </reaction>
</comment>
<evidence type="ECO:0000256" key="14">
    <source>
        <dbReference type="PIRSR" id="PIRSR006621-2"/>
    </source>
</evidence>
<keyword evidence="9 12" id="KW-0560">Oxidoreductase</keyword>
<evidence type="ECO:0000256" key="8">
    <source>
        <dbReference type="ARBA" id="ARBA00022884"/>
    </source>
</evidence>
<dbReference type="PANTHER" id="PTHR45846">
    <property type="entry name" value="TRNA-DIHYDROURIDINE(47) SYNTHASE [NAD(P)(+)]-LIKE"/>
    <property type="match status" value="1"/>
</dbReference>
<evidence type="ECO:0000256" key="2">
    <source>
        <dbReference type="ARBA" id="ARBA00002790"/>
    </source>
</evidence>
<evidence type="ECO:0000256" key="7">
    <source>
        <dbReference type="ARBA" id="ARBA00022857"/>
    </source>
</evidence>
<evidence type="ECO:0000259" key="15">
    <source>
        <dbReference type="Pfam" id="PF01207"/>
    </source>
</evidence>
<dbReference type="InterPro" id="IPR035587">
    <property type="entry name" value="DUS-like_FMN-bd"/>
</dbReference>
<keyword evidence="8" id="KW-0694">RNA-binding</keyword>
<evidence type="ECO:0000256" key="4">
    <source>
        <dbReference type="ARBA" id="ARBA00022630"/>
    </source>
</evidence>
<dbReference type="EMBL" id="JAHLFP010000006">
    <property type="protein sequence ID" value="MBU3805431.1"/>
    <property type="molecule type" value="Genomic_DNA"/>
</dbReference>
<evidence type="ECO:0000313" key="16">
    <source>
        <dbReference type="EMBL" id="MBU3805431.1"/>
    </source>
</evidence>
<evidence type="ECO:0000256" key="6">
    <source>
        <dbReference type="ARBA" id="ARBA00022694"/>
    </source>
</evidence>
<feature type="binding site" evidence="14">
    <location>
        <begin position="226"/>
        <end position="227"/>
    </location>
    <ligand>
        <name>FMN</name>
        <dbReference type="ChEBI" id="CHEBI:58210"/>
    </ligand>
</feature>